<reference evidence="1 2" key="1">
    <citation type="journal article" date="2013" name="BMC Genomics">
        <title>Comparative genomics of parasitic silkworm microsporidia reveal an association between genome expansion and host adaptation.</title>
        <authorList>
            <person name="Pan G."/>
            <person name="Xu J."/>
            <person name="Li T."/>
            <person name="Xia Q."/>
            <person name="Liu S.L."/>
            <person name="Zhang G."/>
            <person name="Li S."/>
            <person name="Li C."/>
            <person name="Liu H."/>
            <person name="Yang L."/>
            <person name="Liu T."/>
            <person name="Zhang X."/>
            <person name="Wu Z."/>
            <person name="Fan W."/>
            <person name="Dang X."/>
            <person name="Xiang H."/>
            <person name="Tao M."/>
            <person name="Li Y."/>
            <person name="Hu J."/>
            <person name="Li Z."/>
            <person name="Lin L."/>
            <person name="Luo J."/>
            <person name="Geng L."/>
            <person name="Wang L."/>
            <person name="Long M."/>
            <person name="Wan Y."/>
            <person name="He N."/>
            <person name="Zhang Z."/>
            <person name="Lu C."/>
            <person name="Keeling P.J."/>
            <person name="Wang J."/>
            <person name="Xiang Z."/>
            <person name="Zhou Z."/>
        </authorList>
    </citation>
    <scope>NUCLEOTIDE SEQUENCE [LARGE SCALE GENOMIC DNA]</scope>
    <source>
        <strain evidence="2">CQ1 / CVCC 102059</strain>
    </source>
</reference>
<dbReference type="SUPFAM" id="SSF48371">
    <property type="entry name" value="ARM repeat"/>
    <property type="match status" value="1"/>
</dbReference>
<keyword evidence="2" id="KW-1185">Reference proteome</keyword>
<organism evidence="1 2">
    <name type="scientific">Nosema bombycis (strain CQ1 / CVCC 102059)</name>
    <name type="common">Microsporidian parasite</name>
    <name type="synonym">Pebrine of silkworm</name>
    <dbReference type="NCBI Taxonomy" id="578461"/>
    <lineage>
        <taxon>Eukaryota</taxon>
        <taxon>Fungi</taxon>
        <taxon>Fungi incertae sedis</taxon>
        <taxon>Microsporidia</taxon>
        <taxon>Nosematidae</taxon>
        <taxon>Nosema</taxon>
    </lineage>
</organism>
<dbReference type="InterPro" id="IPR016024">
    <property type="entry name" value="ARM-type_fold"/>
</dbReference>
<evidence type="ECO:0000313" key="1">
    <source>
        <dbReference type="EMBL" id="EOB13393.1"/>
    </source>
</evidence>
<protein>
    <submittedName>
        <fullName evidence="1">Uncharacterized protein</fullName>
    </submittedName>
</protein>
<dbReference type="AlphaFoldDB" id="R0MKV1"/>
<dbReference type="Proteomes" id="UP000016927">
    <property type="component" value="Unassembled WGS sequence"/>
</dbReference>
<dbReference type="STRING" id="578461.R0MKV1"/>
<dbReference type="OMA" id="LITSHEM"/>
<name>R0MKV1_NOSB1</name>
<gene>
    <name evidence="1" type="ORF">NBO_77g0003</name>
</gene>
<sequence>MQRETNEHIKKVINAIKNILKTNNLPTTPENIIKYTISSIISLLYDQDTDNVKDLLSVLFVYQDFLQEEVDELICKLIDNGLEDKAFRIIKILLNSGRDAHIDILLKYYLGDVNKSKMFNMINFCFEKSENNEILINSISKFMENCEDLEKLRIFNTFFDKIYPQIDFKDFLNRTIEFIDNNAKVKEEQWKVVFGVLYKYVLWIGEVNKDFNFYVEEIKYILNILKKTVECGFVESSLVLRILGKIIELDRIYYFKTKLNIILIDKEFKKLIKGLVFYEDTTYKSIEEFFTSAKHIIIPDFIDITRELCDKFNNEQHDKIMSILKIIACHIGISQLCTIMNDKMDYIKWIPILNSTSNNDLSIFVDIYNRVDDKDKIYTLIPSFCNYPTDDHDKLGPFLDIIVECLNNKLYYGIACSGIRNLITSHEMNLNKTCLLRNPIDKALSTKILNHVCSTKMFFTILKNYGNEQLPKEVLFSITRRLDDPEMNKFAGLFVENILKFPESSPLIINKILIGDIKECLNYAKFFTKFMKLTFDFPSKILEICSSDNAQIQKKAYELLYYLEKENKIEICVCEHINGKDLLNNLKPSSLKYKLLYLSIPRICNCGVNRKDCLLQNVIMSFSPKGNISSRRVSEDIISNVFLGTDTESSTNFIEYIMKGFKSNNLEITSGCLSTFNHILHRYSTSITYDTQKMAYDFVFESFKSINALVILKILSTFIKHTDGVVDDRVVKILEYYVEIKKRKYRSDIKEVVNLLLSKQMTVSRSLKKYTNFWIPTNKQTLTITKNNEIIITEETKKI</sequence>
<proteinExistence type="predicted"/>
<accession>R0MKV1</accession>
<dbReference type="OrthoDB" id="2195288at2759"/>
<dbReference type="HOGENOM" id="CLU_370920_0_0_1"/>
<dbReference type="EMBL" id="KB908985">
    <property type="protein sequence ID" value="EOB13393.1"/>
    <property type="molecule type" value="Genomic_DNA"/>
</dbReference>
<evidence type="ECO:0000313" key="2">
    <source>
        <dbReference type="Proteomes" id="UP000016927"/>
    </source>
</evidence>
<dbReference type="VEuPathDB" id="MicrosporidiaDB:NBO_77g0003"/>